<dbReference type="GO" id="GO:0005739">
    <property type="term" value="C:mitochondrion"/>
    <property type="evidence" value="ECO:0007669"/>
    <property type="project" value="TreeGrafter"/>
</dbReference>
<dbReference type="InterPro" id="IPR014100">
    <property type="entry name" value="GTP-bd_Obg/CgtA"/>
</dbReference>
<organism evidence="8">
    <name type="scientific">Chlorella variabilis</name>
    <name type="common">Green alga</name>
    <dbReference type="NCBI Taxonomy" id="554065"/>
    <lineage>
        <taxon>Eukaryota</taxon>
        <taxon>Viridiplantae</taxon>
        <taxon>Chlorophyta</taxon>
        <taxon>core chlorophytes</taxon>
        <taxon>Trebouxiophyceae</taxon>
        <taxon>Chlorellales</taxon>
        <taxon>Chlorellaceae</taxon>
        <taxon>Chlorella clade</taxon>
        <taxon>Chlorella</taxon>
    </lineage>
</organism>
<evidence type="ECO:0000256" key="3">
    <source>
        <dbReference type="ARBA" id="ARBA00023134"/>
    </source>
</evidence>
<dbReference type="InterPro" id="IPR006169">
    <property type="entry name" value="GTP1_OBG_dom"/>
</dbReference>
<feature type="domain" description="Obg" evidence="6">
    <location>
        <begin position="1"/>
        <end position="149"/>
    </location>
</feature>
<dbReference type="InterPro" id="IPR045086">
    <property type="entry name" value="OBG_GTPase"/>
</dbReference>
<name>E1ZJL0_CHLVA</name>
<dbReference type="FunCoup" id="E1ZJL0">
    <property type="interactions" value="806"/>
</dbReference>
<dbReference type="STRING" id="554065.E1ZJL0"/>
<feature type="non-terminal residue" evidence="7">
    <location>
        <position position="287"/>
    </location>
</feature>
<dbReference type="Pfam" id="PF01018">
    <property type="entry name" value="GTP1_OBG"/>
    <property type="match status" value="1"/>
</dbReference>
<reference evidence="7 8" key="1">
    <citation type="journal article" date="2010" name="Plant Cell">
        <title>The Chlorella variabilis NC64A genome reveals adaptation to photosymbiosis, coevolution with viruses, and cryptic sex.</title>
        <authorList>
            <person name="Blanc G."/>
            <person name="Duncan G."/>
            <person name="Agarkova I."/>
            <person name="Borodovsky M."/>
            <person name="Gurnon J."/>
            <person name="Kuo A."/>
            <person name="Lindquist E."/>
            <person name="Lucas S."/>
            <person name="Pangilinan J."/>
            <person name="Polle J."/>
            <person name="Salamov A."/>
            <person name="Terry A."/>
            <person name="Yamada T."/>
            <person name="Dunigan D.D."/>
            <person name="Grigoriev I.V."/>
            <person name="Claverie J.M."/>
            <person name="Van Etten J.L."/>
        </authorList>
    </citation>
    <scope>NUCLEOTIDE SEQUENCE [LARGE SCALE GENOMIC DNA]</scope>
    <source>
        <strain evidence="7 8">NC64A</strain>
    </source>
</reference>
<feature type="compositionally biased region" description="Polar residues" evidence="4">
    <location>
        <begin position="1"/>
        <end position="16"/>
    </location>
</feature>
<evidence type="ECO:0000256" key="1">
    <source>
        <dbReference type="ARBA" id="ARBA00007699"/>
    </source>
</evidence>
<protein>
    <recommendedName>
        <fullName evidence="9">OBG-type G domain-containing protein</fullName>
    </recommendedName>
</protein>
<dbReference type="InterPro" id="IPR006073">
    <property type="entry name" value="GTP-bd"/>
</dbReference>
<gene>
    <name evidence="7" type="ORF">CHLNCDRAFT_25193</name>
</gene>
<keyword evidence="2" id="KW-0547">Nucleotide-binding</keyword>
<dbReference type="PANTHER" id="PTHR11702">
    <property type="entry name" value="DEVELOPMENTALLY REGULATED GTP-BINDING PROTEIN-RELATED"/>
    <property type="match status" value="1"/>
</dbReference>
<dbReference type="eggNOG" id="KOG1489">
    <property type="taxonomic scope" value="Eukaryota"/>
</dbReference>
<dbReference type="SUPFAM" id="SSF82051">
    <property type="entry name" value="Obg GTP-binding protein N-terminal domain"/>
    <property type="match status" value="1"/>
</dbReference>
<dbReference type="InParanoid" id="E1ZJL0"/>
<accession>E1ZJL0</accession>
<feature type="region of interest" description="Disordered" evidence="4">
    <location>
        <begin position="107"/>
        <end position="133"/>
    </location>
</feature>
<dbReference type="KEGG" id="cvr:CHLNCDRAFT_25193"/>
<dbReference type="CDD" id="cd01898">
    <property type="entry name" value="Obg"/>
    <property type="match status" value="1"/>
</dbReference>
<keyword evidence="3" id="KW-0342">GTP-binding</keyword>
<dbReference type="SUPFAM" id="SSF52540">
    <property type="entry name" value="P-loop containing nucleoside triphosphate hydrolases"/>
    <property type="match status" value="1"/>
</dbReference>
<evidence type="ECO:0000313" key="8">
    <source>
        <dbReference type="Proteomes" id="UP000008141"/>
    </source>
</evidence>
<dbReference type="Proteomes" id="UP000008141">
    <property type="component" value="Unassembled WGS sequence"/>
</dbReference>
<dbReference type="Gene3D" id="3.40.50.300">
    <property type="entry name" value="P-loop containing nucleotide triphosphate hydrolases"/>
    <property type="match status" value="1"/>
</dbReference>
<dbReference type="GO" id="GO:0005525">
    <property type="term" value="F:GTP binding"/>
    <property type="evidence" value="ECO:0007669"/>
    <property type="project" value="UniProtKB-KW"/>
</dbReference>
<dbReference type="EMBL" id="GL433849">
    <property type="protein sequence ID" value="EFN53884.1"/>
    <property type="molecule type" value="Genomic_DNA"/>
</dbReference>
<feature type="region of interest" description="Disordered" evidence="4">
    <location>
        <begin position="1"/>
        <end position="34"/>
    </location>
</feature>
<evidence type="ECO:0000313" key="7">
    <source>
        <dbReference type="EMBL" id="EFN53884.1"/>
    </source>
</evidence>
<evidence type="ECO:0000259" key="5">
    <source>
        <dbReference type="PROSITE" id="PS51710"/>
    </source>
</evidence>
<dbReference type="InterPro" id="IPR027417">
    <property type="entry name" value="P-loop_NTPase"/>
</dbReference>
<dbReference type="Pfam" id="PF01926">
    <property type="entry name" value="MMR_HSR1"/>
    <property type="match status" value="1"/>
</dbReference>
<dbReference type="GO" id="GO:0003924">
    <property type="term" value="F:GTPase activity"/>
    <property type="evidence" value="ECO:0007669"/>
    <property type="project" value="InterPro"/>
</dbReference>
<sequence>MPPTARNYSRTCNSTRGAPGRRATADGGSGGDGGNVVVRAVANMKSLAGVRQLYKAPPGLHGTKQRQHGRAGRDAVVLVPVGTVQDPQQQYQLLADLVEDGQEVVAARGGRGGRGNAGLKATPSRPAPAEPGQGLPGEEVRLLLELKLLADVGLVGLPSAGKSTLLRGLTAATPRVGDYAFTTLSPQLGVWTAPDPAEEPIVVADIPGLIEGAHQNRGLGHSFLRHIERTKVIAYVLDCQSGNGSESLDTLQRELAAYAPHLSRLPALVLANKLDAVRSPMKTLEAL</sequence>
<keyword evidence="8" id="KW-1185">Reference proteome</keyword>
<comment type="similarity">
    <text evidence="1">Belongs to the TRAFAC class OBG-HflX-like GTPase superfamily. OBG GTPase family.</text>
</comment>
<dbReference type="GO" id="GO:0042254">
    <property type="term" value="P:ribosome biogenesis"/>
    <property type="evidence" value="ECO:0007669"/>
    <property type="project" value="UniProtKB-UniRule"/>
</dbReference>
<dbReference type="NCBIfam" id="TIGR02729">
    <property type="entry name" value="Obg_CgtA"/>
    <property type="match status" value="1"/>
</dbReference>
<dbReference type="PROSITE" id="PS51710">
    <property type="entry name" value="G_OBG"/>
    <property type="match status" value="1"/>
</dbReference>
<feature type="domain" description="OBG-type G" evidence="5">
    <location>
        <begin position="150"/>
        <end position="287"/>
    </location>
</feature>
<dbReference type="PANTHER" id="PTHR11702:SF31">
    <property type="entry name" value="MITOCHONDRIAL RIBOSOME-ASSOCIATED GTPASE 2"/>
    <property type="match status" value="1"/>
</dbReference>
<dbReference type="OrthoDB" id="347018at2759"/>
<evidence type="ECO:0000256" key="4">
    <source>
        <dbReference type="SAM" id="MobiDB-lite"/>
    </source>
</evidence>
<dbReference type="PIRSF" id="PIRSF002401">
    <property type="entry name" value="GTP_bd_Obg/CgtA"/>
    <property type="match status" value="1"/>
</dbReference>
<dbReference type="GO" id="GO:0000287">
    <property type="term" value="F:magnesium ion binding"/>
    <property type="evidence" value="ECO:0007669"/>
    <property type="project" value="InterPro"/>
</dbReference>
<dbReference type="PROSITE" id="PS51883">
    <property type="entry name" value="OBG"/>
    <property type="match status" value="1"/>
</dbReference>
<evidence type="ECO:0000259" key="6">
    <source>
        <dbReference type="PROSITE" id="PS51883"/>
    </source>
</evidence>
<dbReference type="InterPro" id="IPR036726">
    <property type="entry name" value="GTP1_OBG_dom_sf"/>
</dbReference>
<dbReference type="RefSeq" id="XP_005845986.1">
    <property type="nucleotide sequence ID" value="XM_005845924.1"/>
</dbReference>
<proteinExistence type="inferred from homology"/>
<dbReference type="GeneID" id="17353374"/>
<dbReference type="Gene3D" id="2.70.210.12">
    <property type="entry name" value="GTP1/OBG domain"/>
    <property type="match status" value="1"/>
</dbReference>
<dbReference type="AlphaFoldDB" id="E1ZJL0"/>
<evidence type="ECO:0000256" key="2">
    <source>
        <dbReference type="ARBA" id="ARBA00022741"/>
    </source>
</evidence>
<dbReference type="InterPro" id="IPR031167">
    <property type="entry name" value="G_OBG"/>
</dbReference>
<dbReference type="PRINTS" id="PR00326">
    <property type="entry name" value="GTP1OBG"/>
</dbReference>
<evidence type="ECO:0008006" key="9">
    <source>
        <dbReference type="Google" id="ProtNLM"/>
    </source>
</evidence>